<proteinExistence type="predicted"/>
<dbReference type="AlphaFoldDB" id="X0S3T5"/>
<feature type="non-terminal residue" evidence="1">
    <location>
        <position position="1"/>
    </location>
</feature>
<reference evidence="1" key="1">
    <citation type="journal article" date="2014" name="Front. Microbiol.">
        <title>High frequency of phylogenetically diverse reductive dehalogenase-homologous genes in deep subseafloor sedimentary metagenomes.</title>
        <authorList>
            <person name="Kawai M."/>
            <person name="Futagami T."/>
            <person name="Toyoda A."/>
            <person name="Takaki Y."/>
            <person name="Nishi S."/>
            <person name="Hori S."/>
            <person name="Arai W."/>
            <person name="Tsubouchi T."/>
            <person name="Morono Y."/>
            <person name="Uchiyama I."/>
            <person name="Ito T."/>
            <person name="Fujiyama A."/>
            <person name="Inagaki F."/>
            <person name="Takami H."/>
        </authorList>
    </citation>
    <scope>NUCLEOTIDE SEQUENCE</scope>
    <source>
        <strain evidence="1">Expedition CK06-06</strain>
    </source>
</reference>
<name>X0S3T5_9ZZZZ</name>
<organism evidence="1">
    <name type="scientific">marine sediment metagenome</name>
    <dbReference type="NCBI Taxonomy" id="412755"/>
    <lineage>
        <taxon>unclassified sequences</taxon>
        <taxon>metagenomes</taxon>
        <taxon>ecological metagenomes</taxon>
    </lineage>
</organism>
<accession>X0S3T5</accession>
<dbReference type="EMBL" id="BARS01009107">
    <property type="protein sequence ID" value="GAF69906.1"/>
    <property type="molecule type" value="Genomic_DNA"/>
</dbReference>
<comment type="caution">
    <text evidence="1">The sequence shown here is derived from an EMBL/GenBank/DDBJ whole genome shotgun (WGS) entry which is preliminary data.</text>
</comment>
<evidence type="ECO:0000313" key="1">
    <source>
        <dbReference type="EMBL" id="GAF69906.1"/>
    </source>
</evidence>
<sequence length="52" mass="5692">ITAKSIDATNVCEVTTWFSSIDGDAEVTLALNESITIQYDENSLFRIIGKVV</sequence>
<protein>
    <submittedName>
        <fullName evidence="1">Uncharacterized protein</fullName>
    </submittedName>
</protein>
<gene>
    <name evidence="1" type="ORF">S01H1_17200</name>
</gene>